<organism evidence="1 2">
    <name type="scientific">Meloidogyne enterolobii</name>
    <name type="common">Root-knot nematode worm</name>
    <name type="synonym">Meloidogyne mayaguensis</name>
    <dbReference type="NCBI Taxonomy" id="390850"/>
    <lineage>
        <taxon>Eukaryota</taxon>
        <taxon>Metazoa</taxon>
        <taxon>Ecdysozoa</taxon>
        <taxon>Nematoda</taxon>
        <taxon>Chromadorea</taxon>
        <taxon>Rhabditida</taxon>
        <taxon>Tylenchina</taxon>
        <taxon>Tylenchomorpha</taxon>
        <taxon>Tylenchoidea</taxon>
        <taxon>Meloidogynidae</taxon>
        <taxon>Meloidogyninae</taxon>
        <taxon>Meloidogyne</taxon>
    </lineage>
</organism>
<sequence>MKQRIVEMIHCVTVKNYRIIWLNNQATLCGHWTFSKTALLREKNLLSEAR</sequence>
<name>A0A6V7UKH6_MELEN</name>
<accession>A0A6V7UKH6</accession>
<evidence type="ECO:0000313" key="2">
    <source>
        <dbReference type="Proteomes" id="UP000580250"/>
    </source>
</evidence>
<proteinExistence type="predicted"/>
<dbReference type="Proteomes" id="UP000580250">
    <property type="component" value="Unassembled WGS sequence"/>
</dbReference>
<comment type="caution">
    <text evidence="1">The sequence shown here is derived from an EMBL/GenBank/DDBJ whole genome shotgun (WGS) entry which is preliminary data.</text>
</comment>
<evidence type="ECO:0000313" key="1">
    <source>
        <dbReference type="EMBL" id="CAD2160239.1"/>
    </source>
</evidence>
<dbReference type="AlphaFoldDB" id="A0A6V7UKH6"/>
<dbReference type="EMBL" id="CAJEWN010000078">
    <property type="protein sequence ID" value="CAD2160239.1"/>
    <property type="molecule type" value="Genomic_DNA"/>
</dbReference>
<protein>
    <submittedName>
        <fullName evidence="1">Uncharacterized protein</fullName>
    </submittedName>
</protein>
<reference evidence="1 2" key="1">
    <citation type="submission" date="2020-08" db="EMBL/GenBank/DDBJ databases">
        <authorList>
            <person name="Koutsovoulos G."/>
            <person name="Danchin GJ E."/>
        </authorList>
    </citation>
    <scope>NUCLEOTIDE SEQUENCE [LARGE SCALE GENOMIC DNA]</scope>
</reference>
<gene>
    <name evidence="1" type="ORF">MENT_LOCUS14154</name>
</gene>